<proteinExistence type="predicted"/>
<evidence type="ECO:0000313" key="2">
    <source>
        <dbReference type="WBParaSite" id="PS1159_v2.g4456.t1"/>
    </source>
</evidence>
<name>A0AC35GF87_9BILA</name>
<sequence>MSCATKSGAKCIFNESKCFLNENKGAIIFVGGVAAAAAIGYGVYWYFYNDGNGNSSHTSPSTPPPPSAGLDGRRPRRRTRSRTRSDASKKRSPSGKPSTPDVLTARPVCTPVPPAASAATGVVPTTATSIAEISTSGGPPSYAKLRRALECFSLEILVFSLKKLYTFSLYIPLGLHKVMSSTGTTGTVADKIIDPVADIVAAVRDPIVVGAAAGYIQASGTLTPARVVGFVVLGSAAACIIGFGVCYYLATRGYFEKPQIEKKTTTEDEIPEVTDIPVTKLD</sequence>
<evidence type="ECO:0000313" key="1">
    <source>
        <dbReference type="Proteomes" id="UP000887580"/>
    </source>
</evidence>
<accession>A0AC35GF87</accession>
<dbReference type="WBParaSite" id="PS1159_v2.g4456.t1">
    <property type="protein sequence ID" value="PS1159_v2.g4456.t1"/>
    <property type="gene ID" value="PS1159_v2.g4456"/>
</dbReference>
<dbReference type="Proteomes" id="UP000887580">
    <property type="component" value="Unplaced"/>
</dbReference>
<organism evidence="1 2">
    <name type="scientific">Panagrolaimus sp. PS1159</name>
    <dbReference type="NCBI Taxonomy" id="55785"/>
    <lineage>
        <taxon>Eukaryota</taxon>
        <taxon>Metazoa</taxon>
        <taxon>Ecdysozoa</taxon>
        <taxon>Nematoda</taxon>
        <taxon>Chromadorea</taxon>
        <taxon>Rhabditida</taxon>
        <taxon>Tylenchina</taxon>
        <taxon>Panagrolaimomorpha</taxon>
        <taxon>Panagrolaimoidea</taxon>
        <taxon>Panagrolaimidae</taxon>
        <taxon>Panagrolaimus</taxon>
    </lineage>
</organism>
<reference evidence="2" key="1">
    <citation type="submission" date="2022-11" db="UniProtKB">
        <authorList>
            <consortium name="WormBaseParasite"/>
        </authorList>
    </citation>
    <scope>IDENTIFICATION</scope>
</reference>
<protein>
    <submittedName>
        <fullName evidence="2">Transmembrane protein</fullName>
    </submittedName>
</protein>